<evidence type="ECO:0000259" key="1">
    <source>
        <dbReference type="Pfam" id="PF00583"/>
    </source>
</evidence>
<evidence type="ECO:0000313" key="2">
    <source>
        <dbReference type="EMBL" id="TQM95533.1"/>
    </source>
</evidence>
<dbReference type="Pfam" id="PF00583">
    <property type="entry name" value="Acetyltransf_1"/>
    <property type="match status" value="1"/>
</dbReference>
<keyword evidence="3" id="KW-1185">Reference proteome</keyword>
<dbReference type="GO" id="GO:0016747">
    <property type="term" value="F:acyltransferase activity, transferring groups other than amino-acyl groups"/>
    <property type="evidence" value="ECO:0007669"/>
    <property type="project" value="InterPro"/>
</dbReference>
<protein>
    <recommendedName>
        <fullName evidence="1">N-acetyltransferase domain-containing protein</fullName>
    </recommendedName>
</protein>
<dbReference type="Gene3D" id="3.40.630.30">
    <property type="match status" value="1"/>
</dbReference>
<dbReference type="Proteomes" id="UP000315133">
    <property type="component" value="Unassembled WGS sequence"/>
</dbReference>
<dbReference type="InterPro" id="IPR016181">
    <property type="entry name" value="Acyl_CoA_acyltransferase"/>
</dbReference>
<dbReference type="EMBL" id="VFPU01000001">
    <property type="protein sequence ID" value="TQM95533.1"/>
    <property type="molecule type" value="Genomic_DNA"/>
</dbReference>
<gene>
    <name evidence="2" type="ORF">FB476_0377</name>
</gene>
<dbReference type="CDD" id="cd04301">
    <property type="entry name" value="NAT_SF"/>
    <property type="match status" value="1"/>
</dbReference>
<sequence>MIAGPNRAAGTCGSSTRLVERCPEHTDERDPVVKPFTSATGFTDDWWVDFNWDTSVRWFSLIDDTTGDELVRVEVVPTSEVGALYRTVPANGYTEIELIEVHGEHRRQGWGRTAIEKLQEQLPGPYAALAKDGAEPFWTGLGWTAFQHPGDPEHCDVLFIDEPGQMP</sequence>
<reference evidence="2 3" key="1">
    <citation type="submission" date="2019-06" db="EMBL/GenBank/DDBJ databases">
        <title>Sequencing the genomes of 1000 actinobacteria strains.</title>
        <authorList>
            <person name="Klenk H.-P."/>
        </authorList>
    </citation>
    <scope>NUCLEOTIDE SEQUENCE [LARGE SCALE GENOMIC DNA]</scope>
    <source>
        <strain evidence="2 3">DSM 12362</strain>
    </source>
</reference>
<dbReference type="OrthoDB" id="5192872at2"/>
<dbReference type="SUPFAM" id="SSF55729">
    <property type="entry name" value="Acyl-CoA N-acyltransferases (Nat)"/>
    <property type="match status" value="1"/>
</dbReference>
<comment type="caution">
    <text evidence="2">The sequence shown here is derived from an EMBL/GenBank/DDBJ whole genome shotgun (WGS) entry which is preliminary data.</text>
</comment>
<accession>A0A543KKC3</accession>
<name>A0A543KKC3_9MICO</name>
<feature type="domain" description="N-acetyltransferase" evidence="1">
    <location>
        <begin position="86"/>
        <end position="124"/>
    </location>
</feature>
<dbReference type="RefSeq" id="WP_141817282.1">
    <property type="nucleotide sequence ID" value="NZ_BAAAIL010000003.1"/>
</dbReference>
<proteinExistence type="predicted"/>
<organism evidence="2 3">
    <name type="scientific">Ornithinimicrobium humiphilum</name>
    <dbReference type="NCBI Taxonomy" id="125288"/>
    <lineage>
        <taxon>Bacteria</taxon>
        <taxon>Bacillati</taxon>
        <taxon>Actinomycetota</taxon>
        <taxon>Actinomycetes</taxon>
        <taxon>Micrococcales</taxon>
        <taxon>Ornithinimicrobiaceae</taxon>
        <taxon>Ornithinimicrobium</taxon>
    </lineage>
</organism>
<dbReference type="AlphaFoldDB" id="A0A543KKC3"/>
<evidence type="ECO:0000313" key="3">
    <source>
        <dbReference type="Proteomes" id="UP000315133"/>
    </source>
</evidence>
<dbReference type="InterPro" id="IPR000182">
    <property type="entry name" value="GNAT_dom"/>
</dbReference>